<sequence length="181" mass="20946">MTMISQSLITKGLNQINFKNNYKMNETLTADKGRVLKAYEKAKTGRKVMLENLFGIKTFQPNIVERIKSFDDVCKEMAVSPKNYICQSDDPDDISANALRQALLISRCFNADKKEVVNWADSNQAKYFHVYKYSPSSGWSLYFVDRWYAVTNCGSRLAFLDSDHAEYAWETFKEIYINLIK</sequence>
<dbReference type="AlphaFoldDB" id="A0AAT9GZQ0"/>
<accession>A0AAT9GZQ0</accession>
<reference evidence="1" key="1">
    <citation type="submission" date="2024-05" db="EMBL/GenBank/DDBJ databases">
        <title>Whole-Genome Sequence of CFS9, a Potential Fish Probiotic Isolated from the Body Surface of Silurus asotus.</title>
        <authorList>
            <person name="Kojima M."/>
            <person name="Tobioka K."/>
            <person name="Yokota K."/>
            <person name="Nakatani H."/>
            <person name="Hori K."/>
            <person name="Tamaru Y."/>
            <person name="Okazaki F."/>
        </authorList>
    </citation>
    <scope>NUCLEOTIDE SEQUENCE</scope>
    <source>
        <strain evidence="1">CFS9</strain>
    </source>
</reference>
<organism evidence="1">
    <name type="scientific">Flavobacterium sp. CFS9</name>
    <dbReference type="NCBI Taxonomy" id="3143118"/>
    <lineage>
        <taxon>Bacteria</taxon>
        <taxon>Pseudomonadati</taxon>
        <taxon>Bacteroidota</taxon>
        <taxon>Flavobacteriia</taxon>
        <taxon>Flavobacteriales</taxon>
        <taxon>Flavobacteriaceae</taxon>
        <taxon>Flavobacterium</taxon>
    </lineage>
</organism>
<gene>
    <name evidence="1" type="ORF">CFS9_13390</name>
</gene>
<evidence type="ECO:0000313" key="1">
    <source>
        <dbReference type="EMBL" id="BFM42698.1"/>
    </source>
</evidence>
<name>A0AAT9GZQ0_9FLAO</name>
<proteinExistence type="predicted"/>
<protein>
    <submittedName>
        <fullName evidence="1">Uncharacterized protein</fullName>
    </submittedName>
</protein>
<dbReference type="EMBL" id="AP031573">
    <property type="protein sequence ID" value="BFM42698.1"/>
    <property type="molecule type" value="Genomic_DNA"/>
</dbReference>